<dbReference type="Gene3D" id="3.30.70.360">
    <property type="match status" value="1"/>
</dbReference>
<dbReference type="KEGG" id="acan:ACA1_113680"/>
<dbReference type="GeneID" id="14920862"/>
<keyword evidence="1" id="KW-0645">Protease</keyword>
<dbReference type="InterPro" id="IPR011650">
    <property type="entry name" value="Peptidase_M20_dimer"/>
</dbReference>
<dbReference type="GO" id="GO:0046872">
    <property type="term" value="F:metal ion binding"/>
    <property type="evidence" value="ECO:0007669"/>
    <property type="project" value="UniProtKB-KW"/>
</dbReference>
<dbReference type="STRING" id="1257118.L8H5M1"/>
<dbReference type="GO" id="GO:0006508">
    <property type="term" value="P:proteolysis"/>
    <property type="evidence" value="ECO:0007669"/>
    <property type="project" value="UniProtKB-KW"/>
</dbReference>
<dbReference type="Proteomes" id="UP000011083">
    <property type="component" value="Unassembled WGS sequence"/>
</dbReference>
<evidence type="ECO:0000256" key="2">
    <source>
        <dbReference type="ARBA" id="ARBA00022723"/>
    </source>
</evidence>
<keyword evidence="6" id="KW-1185">Reference proteome</keyword>
<dbReference type="EMBL" id="KB007926">
    <property type="protein sequence ID" value="ELR20023.1"/>
    <property type="molecule type" value="Genomic_DNA"/>
</dbReference>
<evidence type="ECO:0000256" key="3">
    <source>
        <dbReference type="ARBA" id="ARBA00022801"/>
    </source>
</evidence>
<dbReference type="Gene3D" id="3.40.630.10">
    <property type="entry name" value="Zn peptidases"/>
    <property type="match status" value="1"/>
</dbReference>
<keyword evidence="2" id="KW-0479">Metal-binding</keyword>
<dbReference type="OMA" id="CKGNIVM"/>
<proteinExistence type="predicted"/>
<dbReference type="Pfam" id="PF07687">
    <property type="entry name" value="M20_dimer"/>
    <property type="match status" value="1"/>
</dbReference>
<evidence type="ECO:0000313" key="5">
    <source>
        <dbReference type="EMBL" id="ELR20023.1"/>
    </source>
</evidence>
<accession>L8H5M1</accession>
<dbReference type="VEuPathDB" id="AmoebaDB:ACA1_113680"/>
<gene>
    <name evidence="5" type="ORF">ACA1_113680</name>
</gene>
<sequence length="449" mass="48755">MEAQKFDNAKAHEYVQAKWQEKGGIVETLCKYIEIPNVTPDYDDEWNTNGHQMRAVELLTSWVKAQNVIKDDNRTPLILMEVPASDPAKNAEPCVLLYGHMDKQPPLTDQWEEGLGPYKPVIRDNKGAAHPRCVVLIEGGEESDIDDLQVYIKKLHSRIGEAGLVICLDSGCGDYERLWLTTSLRGILAGTLKVTTLKEGLHSGGAGGIVPSSFRIVRHVLDRLEDSATGRILVDALHVDIPAQRVQQAQEVGAFLDKRVYLDLPLVEGASPVHTEPAELLLNNTWRPQLAVTGADGFPAIKSAGNVLRPYTAVKLSIRLPPTADAMKATAAVKQLLEKDPPYGAKVEFITETPDAGWSSPILAPWLDAGITEASQSFFGNPPLQMGEGGSIPFMGLLGNMFPRAQFVITGVLGPGSNAHGPNEFLHIPTGERVTATVALLLNLAANHL</sequence>
<name>L8H5M1_ACACF</name>
<dbReference type="OrthoDB" id="7832001at2759"/>
<organism evidence="5 6">
    <name type="scientific">Acanthamoeba castellanii (strain ATCC 30010 / Neff)</name>
    <dbReference type="NCBI Taxonomy" id="1257118"/>
    <lineage>
        <taxon>Eukaryota</taxon>
        <taxon>Amoebozoa</taxon>
        <taxon>Discosea</taxon>
        <taxon>Longamoebia</taxon>
        <taxon>Centramoebida</taxon>
        <taxon>Acanthamoebidae</taxon>
        <taxon>Acanthamoeba</taxon>
    </lineage>
</organism>
<evidence type="ECO:0000256" key="1">
    <source>
        <dbReference type="ARBA" id="ARBA00022670"/>
    </source>
</evidence>
<reference evidence="5 6" key="1">
    <citation type="journal article" date="2013" name="Genome Biol.">
        <title>Genome of Acanthamoeba castellanii highlights extensive lateral gene transfer and early evolution of tyrosine kinase signaling.</title>
        <authorList>
            <person name="Clarke M."/>
            <person name="Lohan A.J."/>
            <person name="Liu B."/>
            <person name="Lagkouvardos I."/>
            <person name="Roy S."/>
            <person name="Zafar N."/>
            <person name="Bertelli C."/>
            <person name="Schilde C."/>
            <person name="Kianianmomeni A."/>
            <person name="Burglin T.R."/>
            <person name="Frech C."/>
            <person name="Turcotte B."/>
            <person name="Kopec K.O."/>
            <person name="Synnott J.M."/>
            <person name="Choo C."/>
            <person name="Paponov I."/>
            <person name="Finkler A."/>
            <person name="Soon Heng Tan C."/>
            <person name="Hutchins A.P."/>
            <person name="Weinmeier T."/>
            <person name="Rattei T."/>
            <person name="Chu J.S."/>
            <person name="Gimenez G."/>
            <person name="Irimia M."/>
            <person name="Rigden D.J."/>
            <person name="Fitzpatrick D.A."/>
            <person name="Lorenzo-Morales J."/>
            <person name="Bateman A."/>
            <person name="Chiu C.H."/>
            <person name="Tang P."/>
            <person name="Hegemann P."/>
            <person name="Fromm H."/>
            <person name="Raoult D."/>
            <person name="Greub G."/>
            <person name="Miranda-Saavedra D."/>
            <person name="Chen N."/>
            <person name="Nash P."/>
            <person name="Ginger M.L."/>
            <person name="Horn M."/>
            <person name="Schaap P."/>
            <person name="Caler L."/>
            <person name="Loftus B."/>
        </authorList>
    </citation>
    <scope>NUCLEOTIDE SEQUENCE [LARGE SCALE GENOMIC DNA]</scope>
    <source>
        <strain evidence="5 6">Neff</strain>
    </source>
</reference>
<dbReference type="AlphaFoldDB" id="L8H5M1"/>
<dbReference type="GO" id="GO:0008233">
    <property type="term" value="F:peptidase activity"/>
    <property type="evidence" value="ECO:0007669"/>
    <property type="project" value="UniProtKB-KW"/>
</dbReference>
<dbReference type="SUPFAM" id="SSF53187">
    <property type="entry name" value="Zn-dependent exopeptidases"/>
    <property type="match status" value="1"/>
</dbReference>
<evidence type="ECO:0000259" key="4">
    <source>
        <dbReference type="Pfam" id="PF07687"/>
    </source>
</evidence>
<dbReference type="PANTHER" id="PTHR43270">
    <property type="entry name" value="BETA-ALA-HIS DIPEPTIDASE"/>
    <property type="match status" value="1"/>
</dbReference>
<protein>
    <submittedName>
        <fullName evidence="5">Peptidase M20, putative</fullName>
    </submittedName>
</protein>
<keyword evidence="3" id="KW-0378">Hydrolase</keyword>
<dbReference type="RefSeq" id="XP_004342133.1">
    <property type="nucleotide sequence ID" value="XM_004342084.1"/>
</dbReference>
<dbReference type="PANTHER" id="PTHR43270:SF4">
    <property type="entry name" value="CARNOSINE DIPEPTIDASE 2, ISOFORM A"/>
    <property type="match status" value="1"/>
</dbReference>
<evidence type="ECO:0000313" key="6">
    <source>
        <dbReference type="Proteomes" id="UP000011083"/>
    </source>
</evidence>
<feature type="domain" description="Peptidase M20 dimerisation" evidence="4">
    <location>
        <begin position="183"/>
        <end position="342"/>
    </location>
</feature>
<dbReference type="InterPro" id="IPR051458">
    <property type="entry name" value="Cyt/Met_Dipeptidase"/>
</dbReference>